<keyword evidence="1" id="KW-0472">Membrane</keyword>
<feature type="transmembrane region" description="Helical" evidence="1">
    <location>
        <begin position="33"/>
        <end position="54"/>
    </location>
</feature>
<reference evidence="2 3" key="1">
    <citation type="submission" date="2019-09" db="EMBL/GenBank/DDBJ databases">
        <title>Bird 10,000 Genomes (B10K) Project - Family phase.</title>
        <authorList>
            <person name="Zhang G."/>
        </authorList>
    </citation>
    <scope>NUCLEOTIDE SEQUENCE [LARGE SCALE GENOMIC DNA]</scope>
    <source>
        <strain evidence="2">B10K-DU-002-11</strain>
        <tissue evidence="2">Muscle</tissue>
    </source>
</reference>
<dbReference type="EMBL" id="VXBL01000958">
    <property type="protein sequence ID" value="NXO48188.1"/>
    <property type="molecule type" value="Genomic_DNA"/>
</dbReference>
<keyword evidence="1" id="KW-1133">Transmembrane helix</keyword>
<comment type="caution">
    <text evidence="2">The sequence shown here is derived from an EMBL/GenBank/DDBJ whole genome shotgun (WGS) entry which is preliminary data.</text>
</comment>
<proteinExistence type="predicted"/>
<name>A0A7L1SPF0_ARAGA</name>
<evidence type="ECO:0000313" key="3">
    <source>
        <dbReference type="Proteomes" id="UP000567570"/>
    </source>
</evidence>
<evidence type="ECO:0000313" key="2">
    <source>
        <dbReference type="EMBL" id="NXO48188.1"/>
    </source>
</evidence>
<feature type="transmembrane region" description="Helical" evidence="1">
    <location>
        <begin position="66"/>
        <end position="83"/>
    </location>
</feature>
<dbReference type="Proteomes" id="UP000567570">
    <property type="component" value="Unassembled WGS sequence"/>
</dbReference>
<sequence length="109" mass="12418">ALVDVPLFWTLVCLMFGVVLLFSHTCPLQGSTLLSLIICITGYGVSLVLLVYLIAFKFRMGRSNRYIWSFIFILVNFIFCMLSELHETPSCLYLTFSTLVPVFPLLGWL</sequence>
<gene>
    <name evidence="2" type="primary">Abca5_3</name>
    <name evidence="2" type="ORF">ARAGUA_R16116</name>
</gene>
<feature type="non-terminal residue" evidence="2">
    <location>
        <position position="109"/>
    </location>
</feature>
<evidence type="ECO:0000256" key="1">
    <source>
        <dbReference type="SAM" id="Phobius"/>
    </source>
</evidence>
<accession>A0A7L1SPF0</accession>
<feature type="transmembrane region" description="Helical" evidence="1">
    <location>
        <begin position="6"/>
        <end position="26"/>
    </location>
</feature>
<protein>
    <submittedName>
        <fullName evidence="2">ABCA5 protein</fullName>
    </submittedName>
</protein>
<dbReference type="AlphaFoldDB" id="A0A7L1SPF0"/>
<keyword evidence="1" id="KW-0812">Transmembrane</keyword>
<organism evidence="2 3">
    <name type="scientific">Aramus guarauna</name>
    <name type="common">Limpkin</name>
    <name type="synonym">Scolopax guarauna</name>
    <dbReference type="NCBI Taxonomy" id="54356"/>
    <lineage>
        <taxon>Eukaryota</taxon>
        <taxon>Metazoa</taxon>
        <taxon>Chordata</taxon>
        <taxon>Craniata</taxon>
        <taxon>Vertebrata</taxon>
        <taxon>Euteleostomi</taxon>
        <taxon>Archelosauria</taxon>
        <taxon>Archosauria</taxon>
        <taxon>Dinosauria</taxon>
        <taxon>Saurischia</taxon>
        <taxon>Theropoda</taxon>
        <taxon>Coelurosauria</taxon>
        <taxon>Aves</taxon>
        <taxon>Neognathae</taxon>
        <taxon>Neoaves</taxon>
        <taxon>Gruiformes</taxon>
        <taxon>Aramidae</taxon>
        <taxon>Aramus</taxon>
    </lineage>
</organism>
<keyword evidence="3" id="KW-1185">Reference proteome</keyword>
<feature type="non-terminal residue" evidence="2">
    <location>
        <position position="1"/>
    </location>
</feature>